<evidence type="ECO:0000313" key="1">
    <source>
        <dbReference type="EMBL" id="AJG18800.1"/>
    </source>
</evidence>
<dbReference type="RefSeq" id="WP_052494487.1">
    <property type="nucleotide sequence ID" value="NZ_CP010536.1"/>
</dbReference>
<accession>A0A0C4Y6Y7</accession>
<dbReference type="KEGG" id="cbw:RR42_m1398"/>
<keyword evidence="1" id="KW-0238">DNA-binding</keyword>
<gene>
    <name evidence="1" type="ORF">RR42_m1398</name>
</gene>
<keyword evidence="2" id="KW-1185">Reference proteome</keyword>
<sequence>MAEHEIPSELHGAVMNLSCTVPAEYEDAAVKMGYRVGHRDARHAAAELVASSRAEQAERPVPEKDMHDGFGIPMSDTLQNAVHRVYFRAGLLVARADLARFVGLQNPDVAASIRAFWWRDLSEDPGTPRLLKWDEIADGGEEGPWTAKEVSPSVEALPIALQFLEGMPGEVPLEALPLTEPVTVAKALLAGERARVVLDNGVGPKATVHLVNIGLTGWVHTQPTAAAYAEGYNAGSSAMRRAIAGPEQRLRAKAASAGIDGQANVEAAAKAARHVYWLPAFPDDDWEQASQTTKQKWIEVARAALNSAPSACGTCGDGIQPDTQTGTTCSCASQSARPAPVSRAHKSVRKDTLWDVAVKFSESRGYSSPQLAISAAPDLRAPSAPINEGGSEPVAWAIFTAEGNIRIWSASKTNVEAVAEKSDLALTPLYAAPQASAKALTETVHSKLKELIGMQSEGEWDDSMIESDARKFTDALMPILAAEQSSEDMLERLRNPMPPFGMLVRTLRIVSGSLLMDMAKDLQLAPSELSAYECGRKPIPEELPRHAANYFEREGIGGTLSALSRARRVSIRGAISKGEGK</sequence>
<evidence type="ECO:0000313" key="2">
    <source>
        <dbReference type="Proteomes" id="UP000031843"/>
    </source>
</evidence>
<name>A0A0C4Y6Y7_9BURK</name>
<organism evidence="1 2">
    <name type="scientific">Cupriavidus basilensis</name>
    <dbReference type="NCBI Taxonomy" id="68895"/>
    <lineage>
        <taxon>Bacteria</taxon>
        <taxon>Pseudomonadati</taxon>
        <taxon>Pseudomonadota</taxon>
        <taxon>Betaproteobacteria</taxon>
        <taxon>Burkholderiales</taxon>
        <taxon>Burkholderiaceae</taxon>
        <taxon>Cupriavidus</taxon>
    </lineage>
</organism>
<dbReference type="GO" id="GO:0003677">
    <property type="term" value="F:DNA binding"/>
    <property type="evidence" value="ECO:0007669"/>
    <property type="project" value="UniProtKB-KW"/>
</dbReference>
<dbReference type="EMBL" id="CP010536">
    <property type="protein sequence ID" value="AJG18800.1"/>
    <property type="molecule type" value="Genomic_DNA"/>
</dbReference>
<dbReference type="AlphaFoldDB" id="A0A0C4Y6Y7"/>
<protein>
    <submittedName>
        <fullName evidence="1">Phage DNA-binding protein</fullName>
    </submittedName>
</protein>
<proteinExistence type="predicted"/>
<dbReference type="OrthoDB" id="9135956at2"/>
<dbReference type="Proteomes" id="UP000031843">
    <property type="component" value="Chromosome main"/>
</dbReference>
<reference evidence="1 2" key="1">
    <citation type="journal article" date="2015" name="Genome Announc.">
        <title>Complete Genome Sequence of Cupriavidus basilensis 4G11, Isolated from the Oak Ridge Field Research Center Site.</title>
        <authorList>
            <person name="Ray J."/>
            <person name="Waters R.J."/>
            <person name="Skerker J.M."/>
            <person name="Kuehl J.V."/>
            <person name="Price M.N."/>
            <person name="Huang J."/>
            <person name="Chakraborty R."/>
            <person name="Arkin A.P."/>
            <person name="Deutschbauer A."/>
        </authorList>
    </citation>
    <scope>NUCLEOTIDE SEQUENCE [LARGE SCALE GENOMIC DNA]</scope>
    <source>
        <strain evidence="1">4G11</strain>
    </source>
</reference>